<evidence type="ECO:0000256" key="7">
    <source>
        <dbReference type="SAM" id="Phobius"/>
    </source>
</evidence>
<sequence length="339" mass="37805">MEISFDLTVAWALLLAFAVYVYVVLDGFDLGIGILYPFFPRKEDRDLMMNTVAPVWDGNETWLILGGGGLFAAFPLAYAIIMPAVYPLIIAMLLGLIFRGVAFEFRWRAGNKFSKRFWDAAFIGGSTVAALTQGMILGTLLQGIEVDGRAYGGGWWDWLTPFTLLTGVAVVCGYALLGATWLNWRVDGELQHKVRVLARVFGFATMGFIGAVSLATPFLEPAYFERWFSWPQILEVSPIPILVVGLTLWLAKELFDERNDWAPFFITLGLFGLCFLGLAVCMWPYVIPTSVTLWDAASPYSSQLFMFVGAIVLVPLILAYTAYAYWVFRGKLKVGDGYH</sequence>
<dbReference type="Proteomes" id="UP000199372">
    <property type="component" value="Unassembled WGS sequence"/>
</dbReference>
<reference evidence="9" key="1">
    <citation type="submission" date="2016-10" db="EMBL/GenBank/DDBJ databases">
        <authorList>
            <person name="Varghese N."/>
            <person name="Submissions S."/>
        </authorList>
    </citation>
    <scope>NUCLEOTIDE SEQUENCE [LARGE SCALE GENOMIC DNA]</scope>
    <source>
        <strain evidence="9">DSM 26893</strain>
    </source>
</reference>
<feature type="transmembrane region" description="Helical" evidence="7">
    <location>
        <begin position="117"/>
        <end position="141"/>
    </location>
</feature>
<evidence type="ECO:0000256" key="5">
    <source>
        <dbReference type="ARBA" id="ARBA00022989"/>
    </source>
</evidence>
<dbReference type="OrthoDB" id="9776710at2"/>
<dbReference type="PANTHER" id="PTHR43141:SF4">
    <property type="entry name" value="CYTOCHROME BD2 SUBUNIT II"/>
    <property type="match status" value="1"/>
</dbReference>
<organism evidence="8 9">
    <name type="scientific">Palleronia pelagia</name>
    <dbReference type="NCBI Taxonomy" id="387096"/>
    <lineage>
        <taxon>Bacteria</taxon>
        <taxon>Pseudomonadati</taxon>
        <taxon>Pseudomonadota</taxon>
        <taxon>Alphaproteobacteria</taxon>
        <taxon>Rhodobacterales</taxon>
        <taxon>Roseobacteraceae</taxon>
        <taxon>Palleronia</taxon>
    </lineage>
</organism>
<dbReference type="AlphaFoldDB" id="A0A1H8D8S2"/>
<dbReference type="InterPro" id="IPR003317">
    <property type="entry name" value="Cyt-d_oxidase_su2"/>
</dbReference>
<dbReference type="PANTHER" id="PTHR43141">
    <property type="entry name" value="CYTOCHROME BD2 SUBUNIT II"/>
    <property type="match status" value="1"/>
</dbReference>
<keyword evidence="9" id="KW-1185">Reference proteome</keyword>
<dbReference type="GO" id="GO:0016682">
    <property type="term" value="F:oxidoreductase activity, acting on diphenols and related substances as donors, oxygen as acceptor"/>
    <property type="evidence" value="ECO:0007669"/>
    <property type="project" value="TreeGrafter"/>
</dbReference>
<protein>
    <submittedName>
        <fullName evidence="8">Cytochrome bd-I ubiquinol oxidase subunit 2 apoprotein</fullName>
    </submittedName>
</protein>
<name>A0A1H8D8S2_9RHOB</name>
<keyword evidence="6 7" id="KW-0472">Membrane</keyword>
<dbReference type="EMBL" id="FOCM01000002">
    <property type="protein sequence ID" value="SEN03649.1"/>
    <property type="molecule type" value="Genomic_DNA"/>
</dbReference>
<evidence type="ECO:0000256" key="4">
    <source>
        <dbReference type="ARBA" id="ARBA00022692"/>
    </source>
</evidence>
<evidence type="ECO:0000256" key="6">
    <source>
        <dbReference type="ARBA" id="ARBA00023136"/>
    </source>
</evidence>
<evidence type="ECO:0000256" key="2">
    <source>
        <dbReference type="ARBA" id="ARBA00007543"/>
    </source>
</evidence>
<keyword evidence="4 7" id="KW-0812">Transmembrane</keyword>
<dbReference type="GO" id="GO:0070069">
    <property type="term" value="C:cytochrome complex"/>
    <property type="evidence" value="ECO:0007669"/>
    <property type="project" value="TreeGrafter"/>
</dbReference>
<comment type="similarity">
    <text evidence="2">Belongs to the cytochrome ubiquinol oxidase subunit 2 family.</text>
</comment>
<dbReference type="PIRSF" id="PIRSF000267">
    <property type="entry name" value="Cyt_oxidse_sub2"/>
    <property type="match status" value="1"/>
</dbReference>
<evidence type="ECO:0000313" key="8">
    <source>
        <dbReference type="EMBL" id="SEN03649.1"/>
    </source>
</evidence>
<proteinExistence type="inferred from homology"/>
<feature type="transmembrane region" description="Helical" evidence="7">
    <location>
        <begin position="263"/>
        <end position="285"/>
    </location>
</feature>
<feature type="transmembrane region" description="Helical" evidence="7">
    <location>
        <begin position="84"/>
        <end position="105"/>
    </location>
</feature>
<dbReference type="Pfam" id="PF02322">
    <property type="entry name" value="Cyt_bd_oxida_II"/>
    <property type="match status" value="1"/>
</dbReference>
<feature type="transmembrane region" description="Helical" evidence="7">
    <location>
        <begin position="230"/>
        <end position="251"/>
    </location>
</feature>
<feature type="transmembrane region" description="Helical" evidence="7">
    <location>
        <begin position="305"/>
        <end position="328"/>
    </location>
</feature>
<keyword evidence="3" id="KW-1003">Cell membrane</keyword>
<evidence type="ECO:0000256" key="1">
    <source>
        <dbReference type="ARBA" id="ARBA00004651"/>
    </source>
</evidence>
<gene>
    <name evidence="8" type="ORF">SAMN04488011_102254</name>
</gene>
<evidence type="ECO:0000313" key="9">
    <source>
        <dbReference type="Proteomes" id="UP000199372"/>
    </source>
</evidence>
<comment type="subcellular location">
    <subcellularLocation>
        <location evidence="1">Cell membrane</location>
        <topology evidence="1">Multi-pass membrane protein</topology>
    </subcellularLocation>
</comment>
<feature type="transmembrane region" description="Helical" evidence="7">
    <location>
        <begin position="161"/>
        <end position="184"/>
    </location>
</feature>
<keyword evidence="5 7" id="KW-1133">Transmembrane helix</keyword>
<dbReference type="GO" id="GO:0005886">
    <property type="term" value="C:plasma membrane"/>
    <property type="evidence" value="ECO:0007669"/>
    <property type="project" value="UniProtKB-SubCell"/>
</dbReference>
<accession>A0A1H8D8S2</accession>
<feature type="transmembrane region" description="Helical" evidence="7">
    <location>
        <begin position="12"/>
        <end position="39"/>
    </location>
</feature>
<dbReference type="GO" id="GO:0009055">
    <property type="term" value="F:electron transfer activity"/>
    <property type="evidence" value="ECO:0007669"/>
    <property type="project" value="TreeGrafter"/>
</dbReference>
<feature type="transmembrane region" description="Helical" evidence="7">
    <location>
        <begin position="196"/>
        <end position="218"/>
    </location>
</feature>
<dbReference type="NCBIfam" id="TIGR00203">
    <property type="entry name" value="cydB"/>
    <property type="match status" value="1"/>
</dbReference>
<evidence type="ECO:0000256" key="3">
    <source>
        <dbReference type="ARBA" id="ARBA00022475"/>
    </source>
</evidence>
<dbReference type="GO" id="GO:0019646">
    <property type="term" value="P:aerobic electron transport chain"/>
    <property type="evidence" value="ECO:0007669"/>
    <property type="project" value="TreeGrafter"/>
</dbReference>